<dbReference type="Proteomes" id="UP000663828">
    <property type="component" value="Unassembled WGS sequence"/>
</dbReference>
<evidence type="ECO:0000313" key="3">
    <source>
        <dbReference type="Proteomes" id="UP000663828"/>
    </source>
</evidence>
<organism evidence="2 3">
    <name type="scientific">Adineta ricciae</name>
    <name type="common">Rotifer</name>
    <dbReference type="NCBI Taxonomy" id="249248"/>
    <lineage>
        <taxon>Eukaryota</taxon>
        <taxon>Metazoa</taxon>
        <taxon>Spiralia</taxon>
        <taxon>Gnathifera</taxon>
        <taxon>Rotifera</taxon>
        <taxon>Eurotatoria</taxon>
        <taxon>Bdelloidea</taxon>
        <taxon>Adinetida</taxon>
        <taxon>Adinetidae</taxon>
        <taxon>Adineta</taxon>
    </lineage>
</organism>
<reference evidence="2" key="1">
    <citation type="submission" date="2021-02" db="EMBL/GenBank/DDBJ databases">
        <authorList>
            <person name="Nowell W R."/>
        </authorList>
    </citation>
    <scope>NUCLEOTIDE SEQUENCE</scope>
</reference>
<keyword evidence="1" id="KW-0472">Membrane</keyword>
<feature type="non-terminal residue" evidence="2">
    <location>
        <position position="1"/>
    </location>
</feature>
<accession>A0A815WWM1</accession>
<feature type="transmembrane region" description="Helical" evidence="1">
    <location>
        <begin position="107"/>
        <end position="133"/>
    </location>
</feature>
<dbReference type="AlphaFoldDB" id="A0A815WWM1"/>
<keyword evidence="1" id="KW-1133">Transmembrane helix</keyword>
<evidence type="ECO:0000256" key="1">
    <source>
        <dbReference type="SAM" id="Phobius"/>
    </source>
</evidence>
<name>A0A815WWM1_ADIRI</name>
<comment type="caution">
    <text evidence="2">The sequence shown here is derived from an EMBL/GenBank/DDBJ whole genome shotgun (WGS) entry which is preliminary data.</text>
</comment>
<sequence>MNPRSQHKLRSILERETPVISVYEVRESFSSCSSTSSVYTNISEPRNVYLNTIQLKNANGKVSPASSLQSTDSTVLPSLHKENSSSTQVIQIPPKAKQREPFSLSKVLIIIAMIFLGICALGVGITTVMLIILQPTTTTIITTTTTSTTSTTTSTTNAVCSTIPDTWYTTSATIPGQCINYTVDTDATRRYSYTASTSYCDISWPFSNRIVWMRFQGAAGSMVVNTPISNNFCGTLYTG</sequence>
<evidence type="ECO:0000313" key="2">
    <source>
        <dbReference type="EMBL" id="CAF1551342.1"/>
    </source>
</evidence>
<keyword evidence="1" id="KW-0812">Transmembrane</keyword>
<keyword evidence="3" id="KW-1185">Reference proteome</keyword>
<protein>
    <submittedName>
        <fullName evidence="2">Uncharacterized protein</fullName>
    </submittedName>
</protein>
<gene>
    <name evidence="2" type="ORF">XAT740_LOCUS42919</name>
</gene>
<dbReference type="EMBL" id="CAJNOR010005207">
    <property type="protein sequence ID" value="CAF1551342.1"/>
    <property type="molecule type" value="Genomic_DNA"/>
</dbReference>
<proteinExistence type="predicted"/>